<dbReference type="PANTHER" id="PTHR36838:SF3">
    <property type="entry name" value="TRANSPORTER AUXIN EFFLUX CARRIER EC FAMILY"/>
    <property type="match status" value="1"/>
</dbReference>
<dbReference type="Gene3D" id="1.20.1530.20">
    <property type="match status" value="1"/>
</dbReference>
<reference evidence="9 10" key="1">
    <citation type="submission" date="2018-08" db="EMBL/GenBank/DDBJ databases">
        <title>Genomic Encyclopedia of Archaeal and Bacterial Type Strains, Phase II (KMG-II): from individual species to whole genera.</title>
        <authorList>
            <person name="Goeker M."/>
        </authorList>
    </citation>
    <scope>NUCLEOTIDE SEQUENCE [LARGE SCALE GENOMIC DNA]</scope>
    <source>
        <strain evidence="9 10">DSM 45791</strain>
    </source>
</reference>
<dbReference type="InterPro" id="IPR004776">
    <property type="entry name" value="Mem_transp_PIN-like"/>
</dbReference>
<keyword evidence="3" id="KW-0813">Transport</keyword>
<gene>
    <name evidence="9" type="ORF">BCF44_11864</name>
</gene>
<dbReference type="RefSeq" id="WP_116179970.1">
    <property type="nucleotide sequence ID" value="NZ_CP144375.1"/>
</dbReference>
<evidence type="ECO:0000256" key="4">
    <source>
        <dbReference type="ARBA" id="ARBA00022475"/>
    </source>
</evidence>
<dbReference type="OrthoDB" id="5405318at2"/>
<feature type="transmembrane region" description="Helical" evidence="8">
    <location>
        <begin position="61"/>
        <end position="84"/>
    </location>
</feature>
<dbReference type="EMBL" id="QUNO01000018">
    <property type="protein sequence ID" value="REH35204.1"/>
    <property type="molecule type" value="Genomic_DNA"/>
</dbReference>
<evidence type="ECO:0000313" key="10">
    <source>
        <dbReference type="Proteomes" id="UP000256269"/>
    </source>
</evidence>
<evidence type="ECO:0008006" key="11">
    <source>
        <dbReference type="Google" id="ProtNLM"/>
    </source>
</evidence>
<keyword evidence="10" id="KW-1185">Reference proteome</keyword>
<feature type="transmembrane region" description="Helical" evidence="8">
    <location>
        <begin position="31"/>
        <end position="49"/>
    </location>
</feature>
<feature type="transmembrane region" description="Helical" evidence="8">
    <location>
        <begin position="160"/>
        <end position="179"/>
    </location>
</feature>
<proteinExistence type="inferred from homology"/>
<dbReference type="InterPro" id="IPR038770">
    <property type="entry name" value="Na+/solute_symporter_sf"/>
</dbReference>
<evidence type="ECO:0000256" key="8">
    <source>
        <dbReference type="SAM" id="Phobius"/>
    </source>
</evidence>
<dbReference type="GO" id="GO:0055085">
    <property type="term" value="P:transmembrane transport"/>
    <property type="evidence" value="ECO:0007669"/>
    <property type="project" value="InterPro"/>
</dbReference>
<dbReference type="Pfam" id="PF03547">
    <property type="entry name" value="Mem_trans"/>
    <property type="match status" value="2"/>
</dbReference>
<keyword evidence="5 8" id="KW-0812">Transmembrane</keyword>
<feature type="transmembrane region" description="Helical" evidence="8">
    <location>
        <begin position="222"/>
        <end position="244"/>
    </location>
</feature>
<comment type="subcellular location">
    <subcellularLocation>
        <location evidence="1">Cell membrane</location>
        <topology evidence="1">Multi-pass membrane protein</topology>
    </subcellularLocation>
</comment>
<sequence>MLTAFVPIWALTVLGYLVGRSGVLGDRAELVLGRLVFHVAMPAVLFTTLSRTPVSRLLSPAIVVFAVGTLVVGVGALAASRWLFGRGLAEQSIGAMAACYVNSANLGVPVAISVLGDASFIVTVLLFQVLLVTPVVLTLVEMDVARASGHRWRELLTLPVRNPIIAASGLGVAVSALGWRLPDLVNGPLTQLGAAAVPTALLVLGMSLHSREQREPANRRELWITVLLKAVAQPLVAFLAGEALGLDARLLLAVVLCSALPTAQNVFVYAHQYALDTRLPRNAVLLSTVLSMITLSGVTVFMHA</sequence>
<evidence type="ECO:0000256" key="7">
    <source>
        <dbReference type="ARBA" id="ARBA00023136"/>
    </source>
</evidence>
<organism evidence="9 10">
    <name type="scientific">Kutzneria buriramensis</name>
    <dbReference type="NCBI Taxonomy" id="1045776"/>
    <lineage>
        <taxon>Bacteria</taxon>
        <taxon>Bacillati</taxon>
        <taxon>Actinomycetota</taxon>
        <taxon>Actinomycetes</taxon>
        <taxon>Pseudonocardiales</taxon>
        <taxon>Pseudonocardiaceae</taxon>
        <taxon>Kutzneria</taxon>
    </lineage>
</organism>
<dbReference type="Proteomes" id="UP000256269">
    <property type="component" value="Unassembled WGS sequence"/>
</dbReference>
<dbReference type="PANTHER" id="PTHR36838">
    <property type="entry name" value="AUXIN EFFLUX CARRIER FAMILY PROTEIN"/>
    <property type="match status" value="1"/>
</dbReference>
<comment type="caution">
    <text evidence="9">The sequence shown here is derived from an EMBL/GenBank/DDBJ whole genome shotgun (WGS) entry which is preliminary data.</text>
</comment>
<feature type="transmembrane region" description="Helical" evidence="8">
    <location>
        <begin position="6"/>
        <end position="24"/>
    </location>
</feature>
<evidence type="ECO:0000256" key="2">
    <source>
        <dbReference type="ARBA" id="ARBA00010145"/>
    </source>
</evidence>
<evidence type="ECO:0000256" key="3">
    <source>
        <dbReference type="ARBA" id="ARBA00022448"/>
    </source>
</evidence>
<feature type="transmembrane region" description="Helical" evidence="8">
    <location>
        <begin position="191"/>
        <end position="210"/>
    </location>
</feature>
<comment type="similarity">
    <text evidence="2">Belongs to the auxin efflux carrier (TC 2.A.69) family.</text>
</comment>
<feature type="transmembrane region" description="Helical" evidence="8">
    <location>
        <begin position="118"/>
        <end position="140"/>
    </location>
</feature>
<evidence type="ECO:0000256" key="5">
    <source>
        <dbReference type="ARBA" id="ARBA00022692"/>
    </source>
</evidence>
<dbReference type="AlphaFoldDB" id="A0A3E0H045"/>
<feature type="transmembrane region" description="Helical" evidence="8">
    <location>
        <begin position="93"/>
        <end position="112"/>
    </location>
</feature>
<evidence type="ECO:0000256" key="6">
    <source>
        <dbReference type="ARBA" id="ARBA00022989"/>
    </source>
</evidence>
<feature type="transmembrane region" description="Helical" evidence="8">
    <location>
        <begin position="250"/>
        <end position="270"/>
    </location>
</feature>
<keyword evidence="7 8" id="KW-0472">Membrane</keyword>
<evidence type="ECO:0000313" key="9">
    <source>
        <dbReference type="EMBL" id="REH35204.1"/>
    </source>
</evidence>
<keyword evidence="6 8" id="KW-1133">Transmembrane helix</keyword>
<feature type="transmembrane region" description="Helical" evidence="8">
    <location>
        <begin position="282"/>
        <end position="302"/>
    </location>
</feature>
<accession>A0A3E0H045</accession>
<name>A0A3E0H045_9PSEU</name>
<evidence type="ECO:0000256" key="1">
    <source>
        <dbReference type="ARBA" id="ARBA00004651"/>
    </source>
</evidence>
<keyword evidence="4" id="KW-1003">Cell membrane</keyword>
<dbReference type="GO" id="GO:0005886">
    <property type="term" value="C:plasma membrane"/>
    <property type="evidence" value="ECO:0007669"/>
    <property type="project" value="UniProtKB-SubCell"/>
</dbReference>
<protein>
    <recommendedName>
        <fullName evidence="11">AEC family transporter</fullName>
    </recommendedName>
</protein>